<protein>
    <submittedName>
        <fullName evidence="1">Uncharacterized protein</fullName>
    </submittedName>
</protein>
<dbReference type="EMBL" id="ML208437">
    <property type="protein sequence ID" value="TFK65418.1"/>
    <property type="molecule type" value="Genomic_DNA"/>
</dbReference>
<gene>
    <name evidence="1" type="ORF">BDN72DRAFT_845572</name>
</gene>
<keyword evidence="2" id="KW-1185">Reference proteome</keyword>
<reference evidence="1 2" key="1">
    <citation type="journal article" date="2019" name="Nat. Ecol. Evol.">
        <title>Megaphylogeny resolves global patterns of mushroom evolution.</title>
        <authorList>
            <person name="Varga T."/>
            <person name="Krizsan K."/>
            <person name="Foldi C."/>
            <person name="Dima B."/>
            <person name="Sanchez-Garcia M."/>
            <person name="Sanchez-Ramirez S."/>
            <person name="Szollosi G.J."/>
            <person name="Szarkandi J.G."/>
            <person name="Papp V."/>
            <person name="Albert L."/>
            <person name="Andreopoulos W."/>
            <person name="Angelini C."/>
            <person name="Antonin V."/>
            <person name="Barry K.W."/>
            <person name="Bougher N.L."/>
            <person name="Buchanan P."/>
            <person name="Buyck B."/>
            <person name="Bense V."/>
            <person name="Catcheside P."/>
            <person name="Chovatia M."/>
            <person name="Cooper J."/>
            <person name="Damon W."/>
            <person name="Desjardin D."/>
            <person name="Finy P."/>
            <person name="Geml J."/>
            <person name="Haridas S."/>
            <person name="Hughes K."/>
            <person name="Justo A."/>
            <person name="Karasinski D."/>
            <person name="Kautmanova I."/>
            <person name="Kiss B."/>
            <person name="Kocsube S."/>
            <person name="Kotiranta H."/>
            <person name="LaButti K.M."/>
            <person name="Lechner B.E."/>
            <person name="Liimatainen K."/>
            <person name="Lipzen A."/>
            <person name="Lukacs Z."/>
            <person name="Mihaltcheva S."/>
            <person name="Morgado L.N."/>
            <person name="Niskanen T."/>
            <person name="Noordeloos M.E."/>
            <person name="Ohm R.A."/>
            <person name="Ortiz-Santana B."/>
            <person name="Ovrebo C."/>
            <person name="Racz N."/>
            <person name="Riley R."/>
            <person name="Savchenko A."/>
            <person name="Shiryaev A."/>
            <person name="Soop K."/>
            <person name="Spirin V."/>
            <person name="Szebenyi C."/>
            <person name="Tomsovsky M."/>
            <person name="Tulloss R.E."/>
            <person name="Uehling J."/>
            <person name="Grigoriev I.V."/>
            <person name="Vagvolgyi C."/>
            <person name="Papp T."/>
            <person name="Martin F.M."/>
            <person name="Miettinen O."/>
            <person name="Hibbett D.S."/>
            <person name="Nagy L.G."/>
        </authorList>
    </citation>
    <scope>NUCLEOTIDE SEQUENCE [LARGE SCALE GENOMIC DNA]</scope>
    <source>
        <strain evidence="1 2">NL-1719</strain>
    </source>
</reference>
<proteinExistence type="predicted"/>
<name>A0ACD3AHQ1_9AGAR</name>
<dbReference type="Proteomes" id="UP000308600">
    <property type="component" value="Unassembled WGS sequence"/>
</dbReference>
<sequence>MSKGYKSKGSKKNQQLARQAPHIGAWMLRTNATLKRWIEPVLYYDMKLGHHGPQDISDCKRYHAFCCRPPSFFTEHVKILSFGTSTDQSYILPLLTTCTGVNSLELRRRFPPFLFRSIDEQQVFFDAYWNAISSPNLRPTKLVIDLHGHIYCFPELKPTHPLFSNVTHLELEWFPPGPFTDENLLSLTKVIRFKVDLSESSTAARDLKNFLPAAEATAKYCPPNARICLIWCNKLPLEQFVPLAPISQISMGALGNKVVLGTRLLDKDGDLLEHPGYQCILANWCLERRGREDIWQQAEMIVARRRLNSEVRVATGPNLGS</sequence>
<accession>A0ACD3AHQ1</accession>
<evidence type="ECO:0000313" key="1">
    <source>
        <dbReference type="EMBL" id="TFK65418.1"/>
    </source>
</evidence>
<evidence type="ECO:0000313" key="2">
    <source>
        <dbReference type="Proteomes" id="UP000308600"/>
    </source>
</evidence>
<organism evidence="1 2">
    <name type="scientific">Pluteus cervinus</name>
    <dbReference type="NCBI Taxonomy" id="181527"/>
    <lineage>
        <taxon>Eukaryota</taxon>
        <taxon>Fungi</taxon>
        <taxon>Dikarya</taxon>
        <taxon>Basidiomycota</taxon>
        <taxon>Agaricomycotina</taxon>
        <taxon>Agaricomycetes</taxon>
        <taxon>Agaricomycetidae</taxon>
        <taxon>Agaricales</taxon>
        <taxon>Pluteineae</taxon>
        <taxon>Pluteaceae</taxon>
        <taxon>Pluteus</taxon>
    </lineage>
</organism>